<feature type="region of interest" description="Disordered" evidence="1">
    <location>
        <begin position="404"/>
        <end position="436"/>
    </location>
</feature>
<keyword evidence="5" id="KW-1185">Reference proteome</keyword>
<dbReference type="GeneID" id="54547598"/>
<accession>A0A6A6JM73</accession>
<reference evidence="4" key="1">
    <citation type="journal article" date="2020" name="Stud. Mycol.">
        <title>101 Dothideomycetes genomes: a test case for predicting lifestyles and emergence of pathogens.</title>
        <authorList>
            <person name="Haridas S."/>
            <person name="Albert R."/>
            <person name="Binder M."/>
            <person name="Bloem J."/>
            <person name="Labutti K."/>
            <person name="Salamov A."/>
            <person name="Andreopoulos B."/>
            <person name="Baker S."/>
            <person name="Barry K."/>
            <person name="Bills G."/>
            <person name="Bluhm B."/>
            <person name="Cannon C."/>
            <person name="Castanera R."/>
            <person name="Culley D."/>
            <person name="Daum C."/>
            <person name="Ezra D."/>
            <person name="Gonzalez J."/>
            <person name="Henrissat B."/>
            <person name="Kuo A."/>
            <person name="Liang C."/>
            <person name="Lipzen A."/>
            <person name="Lutzoni F."/>
            <person name="Magnuson J."/>
            <person name="Mondo S."/>
            <person name="Nolan M."/>
            <person name="Ohm R."/>
            <person name="Pangilinan J."/>
            <person name="Park H.-J."/>
            <person name="Ramirez L."/>
            <person name="Alfaro M."/>
            <person name="Sun H."/>
            <person name="Tritt A."/>
            <person name="Yoshinaga Y."/>
            <person name="Zwiers L.-H."/>
            <person name="Turgeon B."/>
            <person name="Goodwin S."/>
            <person name="Spatafora J."/>
            <person name="Crous P."/>
            <person name="Grigoriev I."/>
        </authorList>
    </citation>
    <scope>NUCLEOTIDE SEQUENCE</scope>
    <source>
        <strain evidence="4">CBS 379.55</strain>
    </source>
</reference>
<evidence type="ECO:0000313" key="4">
    <source>
        <dbReference type="EMBL" id="KAF2277334.1"/>
    </source>
</evidence>
<evidence type="ECO:0000313" key="5">
    <source>
        <dbReference type="Proteomes" id="UP000800097"/>
    </source>
</evidence>
<dbReference type="CDD" id="cd14369">
    <property type="entry name" value="CUE_VPS9_like"/>
    <property type="match status" value="1"/>
</dbReference>
<dbReference type="Pfam" id="PF02845">
    <property type="entry name" value="CUE"/>
    <property type="match status" value="1"/>
</dbReference>
<feature type="compositionally biased region" description="Basic and acidic residues" evidence="1">
    <location>
        <begin position="737"/>
        <end position="761"/>
    </location>
</feature>
<dbReference type="Proteomes" id="UP000800097">
    <property type="component" value="Unassembled WGS sequence"/>
</dbReference>
<dbReference type="SUPFAM" id="SSF109993">
    <property type="entry name" value="VPS9 domain"/>
    <property type="match status" value="1"/>
</dbReference>
<dbReference type="InterPro" id="IPR041804">
    <property type="entry name" value="Vps9_CUE"/>
</dbReference>
<dbReference type="GO" id="GO:0005085">
    <property type="term" value="F:guanyl-nucleotide exchange factor activity"/>
    <property type="evidence" value="ECO:0007669"/>
    <property type="project" value="InterPro"/>
</dbReference>
<dbReference type="GO" id="GO:0043130">
    <property type="term" value="F:ubiquitin binding"/>
    <property type="evidence" value="ECO:0007669"/>
    <property type="project" value="InterPro"/>
</dbReference>
<dbReference type="GO" id="GO:0030139">
    <property type="term" value="C:endocytic vesicle"/>
    <property type="evidence" value="ECO:0007669"/>
    <property type="project" value="TreeGrafter"/>
</dbReference>
<evidence type="ECO:0000256" key="1">
    <source>
        <dbReference type="SAM" id="MobiDB-lite"/>
    </source>
</evidence>
<dbReference type="InterPro" id="IPR003892">
    <property type="entry name" value="CUE"/>
</dbReference>
<dbReference type="PANTHER" id="PTHR23101:SF25">
    <property type="entry name" value="GTPASE-ACTIVATING PROTEIN AND VPS9 DOMAIN-CONTAINING PROTEIN 1"/>
    <property type="match status" value="1"/>
</dbReference>
<feature type="compositionally biased region" description="Basic and acidic residues" evidence="1">
    <location>
        <begin position="9"/>
        <end position="23"/>
    </location>
</feature>
<dbReference type="PANTHER" id="PTHR23101">
    <property type="entry name" value="RAB GDP/GTP EXCHANGE FACTOR"/>
    <property type="match status" value="1"/>
</dbReference>
<evidence type="ECO:0000259" key="2">
    <source>
        <dbReference type="PROSITE" id="PS51140"/>
    </source>
</evidence>
<dbReference type="OrthoDB" id="300289at2759"/>
<dbReference type="SMART" id="SM00167">
    <property type="entry name" value="VPS9"/>
    <property type="match status" value="1"/>
</dbReference>
<dbReference type="GO" id="GO:0005829">
    <property type="term" value="C:cytosol"/>
    <property type="evidence" value="ECO:0007669"/>
    <property type="project" value="TreeGrafter"/>
</dbReference>
<feature type="region of interest" description="Disordered" evidence="1">
    <location>
        <begin position="594"/>
        <end position="678"/>
    </location>
</feature>
<dbReference type="InterPro" id="IPR045046">
    <property type="entry name" value="Vps9-like"/>
</dbReference>
<dbReference type="Gene3D" id="1.20.1050.80">
    <property type="entry name" value="VPS9 domain"/>
    <property type="match status" value="1"/>
</dbReference>
<dbReference type="SUPFAM" id="SSF46934">
    <property type="entry name" value="UBA-like"/>
    <property type="match status" value="1"/>
</dbReference>
<feature type="compositionally biased region" description="Polar residues" evidence="1">
    <location>
        <begin position="68"/>
        <end position="96"/>
    </location>
</feature>
<name>A0A6A6JM73_WESOR</name>
<dbReference type="PROSITE" id="PS51140">
    <property type="entry name" value="CUE"/>
    <property type="match status" value="1"/>
</dbReference>
<proteinExistence type="predicted"/>
<dbReference type="InterPro" id="IPR037191">
    <property type="entry name" value="VPS9_dom_sf"/>
</dbReference>
<feature type="compositionally biased region" description="Pro residues" evidence="1">
    <location>
        <begin position="601"/>
        <end position="618"/>
    </location>
</feature>
<feature type="domain" description="CUE" evidence="2">
    <location>
        <begin position="779"/>
        <end position="822"/>
    </location>
</feature>
<feature type="domain" description="VPS9" evidence="3">
    <location>
        <begin position="436"/>
        <end position="576"/>
    </location>
</feature>
<evidence type="ECO:0008006" key="6">
    <source>
        <dbReference type="Google" id="ProtNLM"/>
    </source>
</evidence>
<dbReference type="InterPro" id="IPR003123">
    <property type="entry name" value="VPS9"/>
</dbReference>
<gene>
    <name evidence="4" type="ORF">EI97DRAFT_287700</name>
</gene>
<feature type="compositionally biased region" description="Polar residues" evidence="1">
    <location>
        <begin position="700"/>
        <end position="718"/>
    </location>
</feature>
<dbReference type="Pfam" id="PF18151">
    <property type="entry name" value="DUF5601"/>
    <property type="match status" value="1"/>
</dbReference>
<dbReference type="RefSeq" id="XP_033654873.1">
    <property type="nucleotide sequence ID" value="XM_033794423.1"/>
</dbReference>
<evidence type="ECO:0000259" key="3">
    <source>
        <dbReference type="PROSITE" id="PS51205"/>
    </source>
</evidence>
<dbReference type="EMBL" id="ML986490">
    <property type="protein sequence ID" value="KAF2277334.1"/>
    <property type="molecule type" value="Genomic_DNA"/>
</dbReference>
<dbReference type="InterPro" id="IPR041545">
    <property type="entry name" value="DUF5601"/>
</dbReference>
<organism evidence="4 5">
    <name type="scientific">Westerdykella ornata</name>
    <dbReference type="NCBI Taxonomy" id="318751"/>
    <lineage>
        <taxon>Eukaryota</taxon>
        <taxon>Fungi</taxon>
        <taxon>Dikarya</taxon>
        <taxon>Ascomycota</taxon>
        <taxon>Pezizomycotina</taxon>
        <taxon>Dothideomycetes</taxon>
        <taxon>Pleosporomycetidae</taxon>
        <taxon>Pleosporales</taxon>
        <taxon>Sporormiaceae</taxon>
        <taxon>Westerdykella</taxon>
    </lineage>
</organism>
<feature type="region of interest" description="Disordered" evidence="1">
    <location>
        <begin position="1"/>
        <end position="314"/>
    </location>
</feature>
<protein>
    <recommendedName>
        <fullName evidence="6">VPS9 domain-containing protein</fullName>
    </recommendedName>
</protein>
<dbReference type="Gene3D" id="1.10.246.120">
    <property type="match status" value="1"/>
</dbReference>
<feature type="compositionally biased region" description="Polar residues" evidence="1">
    <location>
        <begin position="108"/>
        <end position="121"/>
    </location>
</feature>
<sequence>MSPPNAPSHPDDPQNIPHEDRQENGLAKAVEALTVQPEAGNDIVKQPDATSGIGESKITSHDDPLLATEQSQHCNEQTSAEEQFESSSQDKTSSIEQNDKERPEALTAQEQSRTGSESVARSSTPPPPEPSNSAGKAPIRSPSPPPPPPKDDKYISLDHGTPHRTISPVSQGRSSGRTSEDTAAAAYNPRYGGSEDVADGSKSEIQSIMEQFELGAEAPGEDEIMSPRLELASPLLDSPITHPPRRSSLQPIDKPLPGLTETAPSDQQLHSPPPRASSLYRVGTNQSKESMSPSGHAKDYTPHVPQPPPEPDLPFDFHRFLEQLRHRTADPVAKFLRSFLLEFGKKQWMAHEQVKIISDFLEFIAKKMAQCEVWRTVSDAEFDNAREGMEKLVMNRLYNQTFSPAIPPPEPVHPTRGKRKADQLPPGRRGAHQEDVERDEVLAQKVRIYKWVREEHLDIEPVGDKGRKFLQLAQQELLKINSYRAPRDKVICILNCCKVIFGFLRTSTKSDQSADSFVPLLIYTVLQANPDHLVSNVQYIMRFRNKDKLGGEAGYYIFSLMGAIQFIEGLDRTSLTVSDEDFERNVEAAVSAIAERHPDPEPTAPDPAPAPQLRPPETPGGSHRRMGSPHLHLSEKSALSRPEVTPRNSLDGERAGPIRASSYRNTKEEASEPEEENAAVAGLLRTIQKPLSTIGRIFSDNDTPTSASTSRLSPQPANSGHERRPSDYAGILPPQVNEKEQMRRSADEQRHRERLSAEDAAARQASAEAEEARRIQRQEHMVIVETLAGMFPALDREVIDDVVRMKEGRVGLAVDACLALSNP</sequence>
<feature type="compositionally biased region" description="Polar residues" evidence="1">
    <location>
        <begin position="167"/>
        <end position="177"/>
    </location>
</feature>
<feature type="region of interest" description="Disordered" evidence="1">
    <location>
        <begin position="695"/>
        <end position="774"/>
    </location>
</feature>
<dbReference type="Pfam" id="PF02204">
    <property type="entry name" value="VPS9"/>
    <property type="match status" value="1"/>
</dbReference>
<dbReference type="InterPro" id="IPR009060">
    <property type="entry name" value="UBA-like_sf"/>
</dbReference>
<dbReference type="GO" id="GO:0031267">
    <property type="term" value="F:small GTPase binding"/>
    <property type="evidence" value="ECO:0007669"/>
    <property type="project" value="TreeGrafter"/>
</dbReference>
<dbReference type="GO" id="GO:0016192">
    <property type="term" value="P:vesicle-mediated transport"/>
    <property type="evidence" value="ECO:0007669"/>
    <property type="project" value="InterPro"/>
</dbReference>
<dbReference type="AlphaFoldDB" id="A0A6A6JM73"/>
<dbReference type="Gene3D" id="1.10.8.10">
    <property type="entry name" value="DNA helicase RuvA subunit, C-terminal domain"/>
    <property type="match status" value="1"/>
</dbReference>
<feature type="compositionally biased region" description="Polar residues" evidence="1">
    <location>
        <begin position="283"/>
        <end position="293"/>
    </location>
</feature>
<dbReference type="PROSITE" id="PS51205">
    <property type="entry name" value="VPS9"/>
    <property type="match status" value="1"/>
</dbReference>